<dbReference type="PROSITE" id="PS50195">
    <property type="entry name" value="PX"/>
    <property type="match status" value="1"/>
</dbReference>
<dbReference type="FunFam" id="3.30.1520.10:FF:000004">
    <property type="entry name" value="Sorting nexin"/>
    <property type="match status" value="1"/>
</dbReference>
<evidence type="ECO:0000256" key="3">
    <source>
        <dbReference type="ARBA" id="ARBA00022443"/>
    </source>
</evidence>
<keyword evidence="5" id="KW-0472">Membrane</keyword>
<dbReference type="CDD" id="cd07626">
    <property type="entry name" value="BAR_SNX9_like"/>
    <property type="match status" value="1"/>
</dbReference>
<dbReference type="Gene3D" id="1.20.1270.60">
    <property type="entry name" value="Arfaptin homology (AH) domain/BAR domain"/>
    <property type="match status" value="1"/>
</dbReference>
<dbReference type="SUPFAM" id="SSF64268">
    <property type="entry name" value="PX domain"/>
    <property type="match status" value="1"/>
</dbReference>
<dbReference type="GO" id="GO:0015031">
    <property type="term" value="P:protein transport"/>
    <property type="evidence" value="ECO:0007669"/>
    <property type="project" value="UniProtKB-KW"/>
</dbReference>
<evidence type="ECO:0000256" key="7">
    <source>
        <dbReference type="PROSITE-ProRule" id="PRU00192"/>
    </source>
</evidence>
<accession>A0A6F9DTX3</accession>
<feature type="domain" description="SH3" evidence="9">
    <location>
        <begin position="1"/>
        <end position="61"/>
    </location>
</feature>
<gene>
    <name evidence="11" type="primary">Snx33-002</name>
</gene>
<evidence type="ECO:0000256" key="6">
    <source>
        <dbReference type="ARBA" id="ARBA00023329"/>
    </source>
</evidence>
<dbReference type="InterPro" id="IPR019497">
    <property type="entry name" value="Sorting_nexin_WASP-bd-dom"/>
</dbReference>
<comment type="similarity">
    <text evidence="2">Belongs to the sorting nexin family.</text>
</comment>
<dbReference type="Gene3D" id="3.30.1520.10">
    <property type="entry name" value="Phox-like domain"/>
    <property type="match status" value="1"/>
</dbReference>
<dbReference type="SUPFAM" id="SSF50044">
    <property type="entry name" value="SH3-domain"/>
    <property type="match status" value="1"/>
</dbReference>
<keyword evidence="3 7" id="KW-0728">SH3 domain</keyword>
<evidence type="ECO:0000256" key="5">
    <source>
        <dbReference type="ARBA" id="ARBA00023136"/>
    </source>
</evidence>
<feature type="domain" description="PX" evidence="10">
    <location>
        <begin position="207"/>
        <end position="318"/>
    </location>
</feature>
<organism evidence="11">
    <name type="scientific">Phallusia mammillata</name>
    <dbReference type="NCBI Taxonomy" id="59560"/>
    <lineage>
        <taxon>Eukaryota</taxon>
        <taxon>Metazoa</taxon>
        <taxon>Chordata</taxon>
        <taxon>Tunicata</taxon>
        <taxon>Ascidiacea</taxon>
        <taxon>Phlebobranchia</taxon>
        <taxon>Ascidiidae</taxon>
        <taxon>Phallusia</taxon>
    </lineage>
</organism>
<evidence type="ECO:0000259" key="9">
    <source>
        <dbReference type="PROSITE" id="PS50002"/>
    </source>
</evidence>
<dbReference type="GO" id="GO:0030659">
    <property type="term" value="C:cytoplasmic vesicle membrane"/>
    <property type="evidence" value="ECO:0007669"/>
    <property type="project" value="UniProtKB-SubCell"/>
</dbReference>
<evidence type="ECO:0000256" key="2">
    <source>
        <dbReference type="ARBA" id="ARBA00010883"/>
    </source>
</evidence>
<dbReference type="GO" id="GO:0016197">
    <property type="term" value="P:endosomal transport"/>
    <property type="evidence" value="ECO:0007669"/>
    <property type="project" value="TreeGrafter"/>
</dbReference>
<dbReference type="PRINTS" id="PR00452">
    <property type="entry name" value="SH3DOMAIN"/>
</dbReference>
<dbReference type="PROSITE" id="PS50002">
    <property type="entry name" value="SH3"/>
    <property type="match status" value="1"/>
</dbReference>
<evidence type="ECO:0000313" key="11">
    <source>
        <dbReference type="EMBL" id="CAB3266463.1"/>
    </source>
</evidence>
<dbReference type="InterPro" id="IPR036028">
    <property type="entry name" value="SH3-like_dom_sf"/>
</dbReference>
<dbReference type="Pfam" id="PF10456">
    <property type="entry name" value="BAR_3_WASP_bdg"/>
    <property type="match status" value="1"/>
</dbReference>
<dbReference type="GO" id="GO:0005886">
    <property type="term" value="C:plasma membrane"/>
    <property type="evidence" value="ECO:0007669"/>
    <property type="project" value="TreeGrafter"/>
</dbReference>
<dbReference type="SMART" id="SM00312">
    <property type="entry name" value="PX"/>
    <property type="match status" value="1"/>
</dbReference>
<dbReference type="GO" id="GO:0006897">
    <property type="term" value="P:endocytosis"/>
    <property type="evidence" value="ECO:0007669"/>
    <property type="project" value="TreeGrafter"/>
</dbReference>
<dbReference type="Pfam" id="PF14604">
    <property type="entry name" value="SH3_9"/>
    <property type="match status" value="1"/>
</dbReference>
<dbReference type="GO" id="GO:0035091">
    <property type="term" value="F:phosphatidylinositol binding"/>
    <property type="evidence" value="ECO:0007669"/>
    <property type="project" value="InterPro"/>
</dbReference>
<dbReference type="SMART" id="SM00326">
    <property type="entry name" value="SH3"/>
    <property type="match status" value="1"/>
</dbReference>
<dbReference type="EMBL" id="LR790601">
    <property type="protein sequence ID" value="CAB3266463.1"/>
    <property type="molecule type" value="mRNA"/>
</dbReference>
<dbReference type="GO" id="GO:0097320">
    <property type="term" value="P:plasma membrane tubulation"/>
    <property type="evidence" value="ECO:0007669"/>
    <property type="project" value="TreeGrafter"/>
</dbReference>
<evidence type="ECO:0000259" key="10">
    <source>
        <dbReference type="PROSITE" id="PS50195"/>
    </source>
</evidence>
<evidence type="ECO:0000256" key="4">
    <source>
        <dbReference type="ARBA" id="ARBA00022927"/>
    </source>
</evidence>
<dbReference type="PANTHER" id="PTHR45827:SF1">
    <property type="entry name" value="SORTING NEXIN"/>
    <property type="match status" value="1"/>
</dbReference>
<dbReference type="InterPro" id="IPR036871">
    <property type="entry name" value="PX_dom_sf"/>
</dbReference>
<feature type="region of interest" description="Disordered" evidence="8">
    <location>
        <begin position="87"/>
        <end position="156"/>
    </location>
</feature>
<dbReference type="InterPro" id="IPR001452">
    <property type="entry name" value="SH3_domain"/>
</dbReference>
<proteinExistence type="evidence at transcript level"/>
<evidence type="ECO:0000256" key="1">
    <source>
        <dbReference type="ARBA" id="ARBA00004156"/>
    </source>
</evidence>
<dbReference type="InterPro" id="IPR001683">
    <property type="entry name" value="PX_dom"/>
</dbReference>
<keyword evidence="6" id="KW-0968">Cytoplasmic vesicle</keyword>
<dbReference type="Pfam" id="PF00787">
    <property type="entry name" value="PX"/>
    <property type="match status" value="1"/>
</dbReference>
<dbReference type="PANTHER" id="PTHR45827">
    <property type="entry name" value="SORTING NEXIN"/>
    <property type="match status" value="1"/>
</dbReference>
<keyword evidence="4" id="KW-0653">Protein transport</keyword>
<protein>
    <submittedName>
        <fullName evidence="11">Sorting nexin-33</fullName>
    </submittedName>
</protein>
<dbReference type="AlphaFoldDB" id="A0A6F9DTX3"/>
<dbReference type="CDD" id="cd06862">
    <property type="entry name" value="PX_SNX9_18_like"/>
    <property type="match status" value="1"/>
</dbReference>
<keyword evidence="4" id="KW-0813">Transport</keyword>
<sequence length="556" mass="62629">MEKVKTLYDFDGDTENGELSFSADEIITVTNKDIGDGWWEGQRADGTTGLFPETYVEACDMSQTAAPVLDLPPPPIQKSQSEKLETLGDEKPWGDPAPTQEQQPPVASDGNDWADDWDSSAPAANYQQPPSPTKSHQSLGISEASPTKRTDRKTTIKVGMNLLSTFTKTPAEAYILGECKAELGDTATSHIVLADVGPMWENSPEPFSCAVSNPVKESKFSGFKSFIAYNITPSHTDTPVQRRFKHFDWLYEQLNKKYNVTIAIPQLPDKQITGRYEDEFIEARRAQLQSWICRIALHPVVSRSEVFKHFITSKDDERAWKAGKRKAERDEAVGGAFLLSVEPPPNTVDLVVAEQTLDTHTKFTRSMDESCKQIMIIGQEQIKCYQGAYKQENQKFALALNSLSQSFELDERPVSQPLTDALKQTSFAFESIGKMYGEQAKSDWYPLLEGINEYKGVLATFPNILGNEKSVLDKQKDVRRLQLENKVTSDEMDDVTLRTEKVAYCVQAEVNHFQHYRVGDFAMYMKDFLAAQIAFHQKIVETLQKTAEHYKSMVPE</sequence>
<comment type="subcellular location">
    <subcellularLocation>
        <location evidence="1">Cytoplasmic vesicle membrane</location>
    </subcellularLocation>
</comment>
<dbReference type="Gene3D" id="2.30.30.40">
    <property type="entry name" value="SH3 Domains"/>
    <property type="match status" value="1"/>
</dbReference>
<name>A0A6F9DTX3_9ASCI</name>
<reference evidence="11" key="1">
    <citation type="submission" date="2020-04" db="EMBL/GenBank/DDBJ databases">
        <authorList>
            <person name="Neveu A P."/>
        </authorList>
    </citation>
    <scope>NUCLEOTIDE SEQUENCE</scope>
    <source>
        <tissue evidence="11">Whole embryo</tissue>
    </source>
</reference>
<evidence type="ECO:0000256" key="8">
    <source>
        <dbReference type="SAM" id="MobiDB-lite"/>
    </source>
</evidence>
<dbReference type="InterPro" id="IPR027267">
    <property type="entry name" value="AH/BAR_dom_sf"/>
</dbReference>
<feature type="compositionally biased region" description="Polar residues" evidence="8">
    <location>
        <begin position="133"/>
        <end position="145"/>
    </location>
</feature>